<dbReference type="HOGENOM" id="CLU_1770794_0_0_1"/>
<dbReference type="InterPro" id="IPR014842">
    <property type="entry name" value="AFT"/>
</dbReference>
<keyword evidence="4" id="KW-1185">Reference proteome</keyword>
<reference evidence="2 4" key="2">
    <citation type="journal article" date="2014" name="BMC Genomics">
        <title>An improved genome release (version Mt4.0) for the model legume Medicago truncatula.</title>
        <authorList>
            <person name="Tang H."/>
            <person name="Krishnakumar V."/>
            <person name="Bidwell S."/>
            <person name="Rosen B."/>
            <person name="Chan A."/>
            <person name="Zhou S."/>
            <person name="Gentzbittel L."/>
            <person name="Childs K.L."/>
            <person name="Yandell M."/>
            <person name="Gundlach H."/>
            <person name="Mayer K.F."/>
            <person name="Schwartz D.C."/>
            <person name="Town C.D."/>
        </authorList>
    </citation>
    <scope>GENOME REANNOTATION</scope>
    <source>
        <strain evidence="3 4">cv. Jemalong A17</strain>
    </source>
</reference>
<dbReference type="AlphaFoldDB" id="G7I698"/>
<feature type="region of interest" description="Disordered" evidence="1">
    <location>
        <begin position="1"/>
        <end position="24"/>
    </location>
</feature>
<organism evidence="2 4">
    <name type="scientific">Medicago truncatula</name>
    <name type="common">Barrel medic</name>
    <name type="synonym">Medicago tribuloides</name>
    <dbReference type="NCBI Taxonomy" id="3880"/>
    <lineage>
        <taxon>Eukaryota</taxon>
        <taxon>Viridiplantae</taxon>
        <taxon>Streptophyta</taxon>
        <taxon>Embryophyta</taxon>
        <taxon>Tracheophyta</taxon>
        <taxon>Spermatophyta</taxon>
        <taxon>Magnoliopsida</taxon>
        <taxon>eudicotyledons</taxon>
        <taxon>Gunneridae</taxon>
        <taxon>Pentapetalae</taxon>
        <taxon>rosids</taxon>
        <taxon>fabids</taxon>
        <taxon>Fabales</taxon>
        <taxon>Fabaceae</taxon>
        <taxon>Papilionoideae</taxon>
        <taxon>50 kb inversion clade</taxon>
        <taxon>NPAAA clade</taxon>
        <taxon>Hologalegina</taxon>
        <taxon>IRL clade</taxon>
        <taxon>Trifolieae</taxon>
        <taxon>Medicago</taxon>
    </lineage>
</organism>
<dbReference type="Pfam" id="PF08731">
    <property type="entry name" value="AFT"/>
    <property type="match status" value="1"/>
</dbReference>
<reference evidence="2 4" key="1">
    <citation type="journal article" date="2011" name="Nature">
        <title>The Medicago genome provides insight into the evolution of rhizobial symbioses.</title>
        <authorList>
            <person name="Young N.D."/>
            <person name="Debelle F."/>
            <person name="Oldroyd G.E."/>
            <person name="Geurts R."/>
            <person name="Cannon S.B."/>
            <person name="Udvardi M.K."/>
            <person name="Benedito V.A."/>
            <person name="Mayer K.F."/>
            <person name="Gouzy J."/>
            <person name="Schoof H."/>
            <person name="Van de Peer Y."/>
            <person name="Proost S."/>
            <person name="Cook D.R."/>
            <person name="Meyers B.C."/>
            <person name="Spannagl M."/>
            <person name="Cheung F."/>
            <person name="De Mita S."/>
            <person name="Krishnakumar V."/>
            <person name="Gundlach H."/>
            <person name="Zhou S."/>
            <person name="Mudge J."/>
            <person name="Bharti A.K."/>
            <person name="Murray J.D."/>
            <person name="Naoumkina M.A."/>
            <person name="Rosen B."/>
            <person name="Silverstein K.A."/>
            <person name="Tang H."/>
            <person name="Rombauts S."/>
            <person name="Zhao P.X."/>
            <person name="Zhou P."/>
            <person name="Barbe V."/>
            <person name="Bardou P."/>
            <person name="Bechner M."/>
            <person name="Bellec A."/>
            <person name="Berger A."/>
            <person name="Berges H."/>
            <person name="Bidwell S."/>
            <person name="Bisseling T."/>
            <person name="Choisne N."/>
            <person name="Couloux A."/>
            <person name="Denny R."/>
            <person name="Deshpande S."/>
            <person name="Dai X."/>
            <person name="Doyle J.J."/>
            <person name="Dudez A.M."/>
            <person name="Farmer A.D."/>
            <person name="Fouteau S."/>
            <person name="Franken C."/>
            <person name="Gibelin C."/>
            <person name="Gish J."/>
            <person name="Goldstein S."/>
            <person name="Gonzalez A.J."/>
            <person name="Green P.J."/>
            <person name="Hallab A."/>
            <person name="Hartog M."/>
            <person name="Hua A."/>
            <person name="Humphray S.J."/>
            <person name="Jeong D.H."/>
            <person name="Jing Y."/>
            <person name="Jocker A."/>
            <person name="Kenton S.M."/>
            <person name="Kim D.J."/>
            <person name="Klee K."/>
            <person name="Lai H."/>
            <person name="Lang C."/>
            <person name="Lin S."/>
            <person name="Macmil S.L."/>
            <person name="Magdelenat G."/>
            <person name="Matthews L."/>
            <person name="McCorrison J."/>
            <person name="Monaghan E.L."/>
            <person name="Mun J.H."/>
            <person name="Najar F.Z."/>
            <person name="Nicholson C."/>
            <person name="Noirot C."/>
            <person name="O'Bleness M."/>
            <person name="Paule C.R."/>
            <person name="Poulain J."/>
            <person name="Prion F."/>
            <person name="Qin B."/>
            <person name="Qu C."/>
            <person name="Retzel E.F."/>
            <person name="Riddle C."/>
            <person name="Sallet E."/>
            <person name="Samain S."/>
            <person name="Samson N."/>
            <person name="Sanders I."/>
            <person name="Saurat O."/>
            <person name="Scarpelli C."/>
            <person name="Schiex T."/>
            <person name="Segurens B."/>
            <person name="Severin A.J."/>
            <person name="Sherrier D.J."/>
            <person name="Shi R."/>
            <person name="Sims S."/>
            <person name="Singer S.R."/>
            <person name="Sinharoy S."/>
            <person name="Sterck L."/>
            <person name="Viollet A."/>
            <person name="Wang B.B."/>
            <person name="Wang K."/>
            <person name="Wang M."/>
            <person name="Wang X."/>
            <person name="Warfsmann J."/>
            <person name="Weissenbach J."/>
            <person name="White D.D."/>
            <person name="White J.D."/>
            <person name="Wiley G.B."/>
            <person name="Wincker P."/>
            <person name="Xing Y."/>
            <person name="Yang L."/>
            <person name="Yao Z."/>
            <person name="Ying F."/>
            <person name="Zhai J."/>
            <person name="Zhou L."/>
            <person name="Zuber A."/>
            <person name="Denarie J."/>
            <person name="Dixon R.A."/>
            <person name="May G.D."/>
            <person name="Schwartz D.C."/>
            <person name="Rogers J."/>
            <person name="Quetier F."/>
            <person name="Town C.D."/>
            <person name="Roe B.A."/>
        </authorList>
    </citation>
    <scope>NUCLEOTIDE SEQUENCE [LARGE SCALE GENOMIC DNA]</scope>
    <source>
        <strain evidence="2">A17</strain>
        <strain evidence="3 4">cv. Jemalong A17</strain>
    </source>
</reference>
<dbReference type="GO" id="GO:0045944">
    <property type="term" value="P:positive regulation of transcription by RNA polymerase II"/>
    <property type="evidence" value="ECO:0007669"/>
    <property type="project" value="InterPro"/>
</dbReference>
<proteinExistence type="predicted"/>
<reference evidence="3" key="3">
    <citation type="submission" date="2015-04" db="UniProtKB">
        <authorList>
            <consortium name="EnsemblPlants"/>
        </authorList>
    </citation>
    <scope>IDENTIFICATION</scope>
    <source>
        <strain evidence="3">cv. Jemalong A17</strain>
    </source>
</reference>
<evidence type="ECO:0000313" key="2">
    <source>
        <dbReference type="EMBL" id="AES61205.1"/>
    </source>
</evidence>
<dbReference type="PaxDb" id="3880-AES61205"/>
<accession>G7I698</accession>
<name>G7I698_MEDTR</name>
<evidence type="ECO:0000256" key="1">
    <source>
        <dbReference type="SAM" id="MobiDB-lite"/>
    </source>
</evidence>
<gene>
    <name evidence="2" type="ordered locus">MTR_1g080040</name>
</gene>
<dbReference type="EnsemblPlants" id="AES61205">
    <property type="protein sequence ID" value="AES61205"/>
    <property type="gene ID" value="MTR_1g080040"/>
</dbReference>
<dbReference type="EMBL" id="CM001217">
    <property type="protein sequence ID" value="AES61205.1"/>
    <property type="molecule type" value="Genomic_DNA"/>
</dbReference>
<dbReference type="Proteomes" id="UP000002051">
    <property type="component" value="Unassembled WGS sequence"/>
</dbReference>
<protein>
    <recommendedName>
        <fullName evidence="5">FAR1 DNA-binding domain protein</fullName>
    </recommendedName>
</protein>
<dbReference type="OMA" id="DISMANN"/>
<dbReference type="GO" id="GO:0010106">
    <property type="term" value="P:cellular response to iron ion starvation"/>
    <property type="evidence" value="ECO:0007669"/>
    <property type="project" value="InterPro"/>
</dbReference>
<sequence length="147" mass="17016">MTMQCERSGEYKPPKTRKKPKLEGTGSRKCNCLFRLKCFFEKRTQEWWIAMLCGVHDHNLAPNLSGHLLAGRLRGEEKQRVIDITKSLAKPRNILTDSKEKTKKVITGEFVKFGPFGSFMCDYVIVRKTMFLRIDYVVLSDNLVKLT</sequence>
<dbReference type="GO" id="GO:0000981">
    <property type="term" value="F:DNA-binding transcription factor activity, RNA polymerase II-specific"/>
    <property type="evidence" value="ECO:0007669"/>
    <property type="project" value="InterPro"/>
</dbReference>
<evidence type="ECO:0008006" key="5">
    <source>
        <dbReference type="Google" id="ProtNLM"/>
    </source>
</evidence>
<evidence type="ECO:0000313" key="3">
    <source>
        <dbReference type="EnsemblPlants" id="AES61205"/>
    </source>
</evidence>
<evidence type="ECO:0000313" key="4">
    <source>
        <dbReference type="Proteomes" id="UP000002051"/>
    </source>
</evidence>